<keyword evidence="2" id="KW-1185">Reference proteome</keyword>
<dbReference type="Proteomes" id="UP000789525">
    <property type="component" value="Unassembled WGS sequence"/>
</dbReference>
<protein>
    <submittedName>
        <fullName evidence="1">17049_t:CDS:1</fullName>
    </submittedName>
</protein>
<reference evidence="1" key="1">
    <citation type="submission" date="2021-06" db="EMBL/GenBank/DDBJ databases">
        <authorList>
            <person name="Kallberg Y."/>
            <person name="Tangrot J."/>
            <person name="Rosling A."/>
        </authorList>
    </citation>
    <scope>NUCLEOTIDE SEQUENCE</scope>
    <source>
        <strain evidence="1">CL356</strain>
    </source>
</reference>
<name>A0ACA9NCZ2_9GLOM</name>
<sequence length="78" mass="9268">MEQTVKQVGQDMRNDAARQHNKKSRERWWRLEELFNNAGNKPSKASPVVWFPATIGDFEDLRDQYYYSSNKEESENSK</sequence>
<accession>A0ACA9NCZ2</accession>
<proteinExistence type="predicted"/>
<gene>
    <name evidence="1" type="ORF">ACOLOM_LOCUS8155</name>
</gene>
<evidence type="ECO:0000313" key="1">
    <source>
        <dbReference type="EMBL" id="CAG8648024.1"/>
    </source>
</evidence>
<dbReference type="EMBL" id="CAJVPT010020425">
    <property type="protein sequence ID" value="CAG8648024.1"/>
    <property type="molecule type" value="Genomic_DNA"/>
</dbReference>
<feature type="non-terminal residue" evidence="1">
    <location>
        <position position="78"/>
    </location>
</feature>
<evidence type="ECO:0000313" key="2">
    <source>
        <dbReference type="Proteomes" id="UP000789525"/>
    </source>
</evidence>
<organism evidence="1 2">
    <name type="scientific">Acaulospora colombiana</name>
    <dbReference type="NCBI Taxonomy" id="27376"/>
    <lineage>
        <taxon>Eukaryota</taxon>
        <taxon>Fungi</taxon>
        <taxon>Fungi incertae sedis</taxon>
        <taxon>Mucoromycota</taxon>
        <taxon>Glomeromycotina</taxon>
        <taxon>Glomeromycetes</taxon>
        <taxon>Diversisporales</taxon>
        <taxon>Acaulosporaceae</taxon>
        <taxon>Acaulospora</taxon>
    </lineage>
</organism>
<comment type="caution">
    <text evidence="1">The sequence shown here is derived from an EMBL/GenBank/DDBJ whole genome shotgun (WGS) entry which is preliminary data.</text>
</comment>